<accession>A0A9Y2AIG7</accession>
<dbReference type="KEGG" id="sgbi:P3F81_00675"/>
<gene>
    <name evidence="1" type="ORF">P3F81_00675</name>
</gene>
<dbReference type="RefSeq" id="WP_147667322.1">
    <property type="nucleotide sequence ID" value="NZ_CP120678.1"/>
</dbReference>
<evidence type="ECO:0000313" key="2">
    <source>
        <dbReference type="Proteomes" id="UP001243623"/>
    </source>
</evidence>
<dbReference type="AlphaFoldDB" id="A0A9Y2AIG7"/>
<organism evidence="1 2">
    <name type="scientific">Selenobaculum gibii</name>
    <dbReference type="NCBI Taxonomy" id="3054208"/>
    <lineage>
        <taxon>Bacteria</taxon>
        <taxon>Bacillati</taxon>
        <taxon>Bacillota</taxon>
        <taxon>Negativicutes</taxon>
        <taxon>Selenomonadales</taxon>
        <taxon>Selenomonadaceae</taxon>
        <taxon>Selenobaculum</taxon>
    </lineage>
</organism>
<dbReference type="EMBL" id="CP120678">
    <property type="protein sequence ID" value="WIW70872.1"/>
    <property type="molecule type" value="Genomic_DNA"/>
</dbReference>
<evidence type="ECO:0000313" key="1">
    <source>
        <dbReference type="EMBL" id="WIW70872.1"/>
    </source>
</evidence>
<dbReference type="Proteomes" id="UP001243623">
    <property type="component" value="Chromosome"/>
</dbReference>
<protein>
    <submittedName>
        <fullName evidence="1">Uncharacterized protein</fullName>
    </submittedName>
</protein>
<name>A0A9Y2AIG7_9FIRM</name>
<keyword evidence="2" id="KW-1185">Reference proteome</keyword>
<sequence>MKKIIFGIFIVLGLLLNFSTEREVFAAQQPNNMDAKQYLMDLHKDFYAENLTAHILINAETPMGNLNLDMNVIGKSSEPIVYKVTNKMTFQMLGQTANEVQVMQYAQQKGNDLEVYTLDNKKWYKQKFKNFKGTSSEKELMEMQLALIKSVSIQYETEDSLDAEYIFDFSPIGEFIESSLSEDKDVFKNEADKKQFISVCKTVMNQIGEMPYKEHLDKKNKSITTTLDFSDTVRRSADAIMDQFPEMKLRDRVAVKQFLDASTITMNTEIKPMDGNEEIKVPEEAIKNAEEMKLDKSGKVKK</sequence>
<proteinExistence type="predicted"/>
<reference evidence="1" key="1">
    <citation type="submission" date="2023-03" db="EMBL/GenBank/DDBJ databases">
        <title>Selenobaculum gbiensis gen. nov. sp. nov., a new bacterium isolated from the gut microbiota of IBD patient.</title>
        <authorList>
            <person name="Yeo S."/>
            <person name="Park H."/>
            <person name="Huh C.S."/>
        </authorList>
    </citation>
    <scope>NUCLEOTIDE SEQUENCE</scope>
    <source>
        <strain evidence="1">ICN-92133</strain>
    </source>
</reference>